<evidence type="ECO:0000313" key="3">
    <source>
        <dbReference type="Proteomes" id="UP001460270"/>
    </source>
</evidence>
<proteinExistence type="predicted"/>
<dbReference type="EMBL" id="JBBPFD010000019">
    <property type="protein sequence ID" value="KAK7886422.1"/>
    <property type="molecule type" value="Genomic_DNA"/>
</dbReference>
<dbReference type="Proteomes" id="UP001460270">
    <property type="component" value="Unassembled WGS sequence"/>
</dbReference>
<sequence length="104" mass="11679">MALETGATGHLTPHLEGVQANSEQLKIPLARTLRSGRSSRWLEVMQDGDMKYIPCKKYHYSRFCDVNKIKKELLPAFAVLSGNDHSKTLQPTDPNNQNLATNNK</sequence>
<protein>
    <submittedName>
        <fullName evidence="2">Uncharacterized protein</fullName>
    </submittedName>
</protein>
<accession>A0AAW0N8S7</accession>
<comment type="caution">
    <text evidence="2">The sequence shown here is derived from an EMBL/GenBank/DDBJ whole genome shotgun (WGS) entry which is preliminary data.</text>
</comment>
<evidence type="ECO:0000256" key="1">
    <source>
        <dbReference type="SAM" id="MobiDB-lite"/>
    </source>
</evidence>
<feature type="region of interest" description="Disordered" evidence="1">
    <location>
        <begin position="83"/>
        <end position="104"/>
    </location>
</feature>
<dbReference type="AlphaFoldDB" id="A0AAW0N8S7"/>
<gene>
    <name evidence="2" type="ORF">WMY93_026043</name>
</gene>
<feature type="compositionally biased region" description="Polar residues" evidence="1">
    <location>
        <begin position="88"/>
        <end position="104"/>
    </location>
</feature>
<organism evidence="2 3">
    <name type="scientific">Mugilogobius chulae</name>
    <name type="common">yellowstripe goby</name>
    <dbReference type="NCBI Taxonomy" id="88201"/>
    <lineage>
        <taxon>Eukaryota</taxon>
        <taxon>Metazoa</taxon>
        <taxon>Chordata</taxon>
        <taxon>Craniata</taxon>
        <taxon>Vertebrata</taxon>
        <taxon>Euteleostomi</taxon>
        <taxon>Actinopterygii</taxon>
        <taxon>Neopterygii</taxon>
        <taxon>Teleostei</taxon>
        <taxon>Neoteleostei</taxon>
        <taxon>Acanthomorphata</taxon>
        <taxon>Gobiaria</taxon>
        <taxon>Gobiiformes</taxon>
        <taxon>Gobioidei</taxon>
        <taxon>Gobiidae</taxon>
        <taxon>Gobionellinae</taxon>
        <taxon>Mugilogobius</taxon>
    </lineage>
</organism>
<feature type="region of interest" description="Disordered" evidence="1">
    <location>
        <begin position="1"/>
        <end position="21"/>
    </location>
</feature>
<reference evidence="3" key="1">
    <citation type="submission" date="2024-04" db="EMBL/GenBank/DDBJ databases">
        <title>Salinicola lusitanus LLJ914,a marine bacterium isolated from the Okinawa Trough.</title>
        <authorList>
            <person name="Li J."/>
        </authorList>
    </citation>
    <scope>NUCLEOTIDE SEQUENCE [LARGE SCALE GENOMIC DNA]</scope>
</reference>
<keyword evidence="3" id="KW-1185">Reference proteome</keyword>
<evidence type="ECO:0000313" key="2">
    <source>
        <dbReference type="EMBL" id="KAK7886422.1"/>
    </source>
</evidence>
<name>A0AAW0N8S7_9GOBI</name>